<feature type="region of interest" description="Disordered" evidence="1">
    <location>
        <begin position="73"/>
        <end position="95"/>
    </location>
</feature>
<evidence type="ECO:0008006" key="4">
    <source>
        <dbReference type="Google" id="ProtNLM"/>
    </source>
</evidence>
<evidence type="ECO:0000256" key="1">
    <source>
        <dbReference type="SAM" id="MobiDB-lite"/>
    </source>
</evidence>
<dbReference type="GeneID" id="41359549"/>
<keyword evidence="3" id="KW-1185">Reference proteome</keyword>
<protein>
    <recommendedName>
        <fullName evidence="4">DUF2239 domain-containing protein</fullName>
    </recommendedName>
</protein>
<dbReference type="KEGG" id="mxa:MXAN_2151"/>
<name>Q1DAE9_MYXXD</name>
<dbReference type="InterPro" id="IPR018715">
    <property type="entry name" value="DUF2239"/>
</dbReference>
<dbReference type="HOGENOM" id="CLU_084995_0_0_7"/>
<dbReference type="STRING" id="246197.MXAN_2151"/>
<evidence type="ECO:0000313" key="3">
    <source>
        <dbReference type="Proteomes" id="UP000002402"/>
    </source>
</evidence>
<proteinExistence type="predicted"/>
<dbReference type="Pfam" id="PF09998">
    <property type="entry name" value="DUF2239"/>
    <property type="match status" value="1"/>
</dbReference>
<organism evidence="2 3">
    <name type="scientific">Myxococcus xanthus (strain DK1622)</name>
    <dbReference type="NCBI Taxonomy" id="246197"/>
    <lineage>
        <taxon>Bacteria</taxon>
        <taxon>Pseudomonadati</taxon>
        <taxon>Myxococcota</taxon>
        <taxon>Myxococcia</taxon>
        <taxon>Myxococcales</taxon>
        <taxon>Cystobacterineae</taxon>
        <taxon>Myxococcaceae</taxon>
        <taxon>Myxococcus</taxon>
    </lineage>
</organism>
<gene>
    <name evidence="2" type="ordered locus">MXAN_2151</name>
</gene>
<evidence type="ECO:0000313" key="2">
    <source>
        <dbReference type="EMBL" id="ABF93095.1"/>
    </source>
</evidence>
<dbReference type="AlphaFoldDB" id="Q1DAE9"/>
<dbReference type="Proteomes" id="UP000002402">
    <property type="component" value="Chromosome"/>
</dbReference>
<dbReference type="EMBL" id="CP000113">
    <property type="protein sequence ID" value="ABF93095.1"/>
    <property type="molecule type" value="Genomic_DNA"/>
</dbReference>
<sequence length="205" mass="22289">MLEPPTPGMPTTSTTWTAFAGQRLIASGPPADVILAARRALDTGESAPLLLFDDTTGRTVDFHLRGSREELLARLQPAPAPTEEDTGPRSPGRPKLGVVAREVTLLPRHWEWLASQPGGASVALRKLVEAARASSGDTDRHRQAQVAADRFMTTMAGNLPGYEKAARALYAGHRARFNQWTRSWPDDLRNHARRLAAPAFGKVTP</sequence>
<dbReference type="OrthoDB" id="282960at2"/>
<accession>Q1DAE9</accession>
<dbReference type="EnsemblBacteria" id="ABF93095">
    <property type="protein sequence ID" value="ABF93095"/>
    <property type="gene ID" value="MXAN_2151"/>
</dbReference>
<dbReference type="eggNOG" id="COG3644">
    <property type="taxonomic scope" value="Bacteria"/>
</dbReference>
<dbReference type="RefSeq" id="WP_011552229.1">
    <property type="nucleotide sequence ID" value="NC_008095.1"/>
</dbReference>
<reference evidence="2 3" key="1">
    <citation type="journal article" date="2006" name="Proc. Natl. Acad. Sci. U.S.A.">
        <title>Evolution of sensory complexity recorded in a myxobacterial genome.</title>
        <authorList>
            <person name="Goldman B.S."/>
            <person name="Nierman W.C."/>
            <person name="Kaiser D."/>
            <person name="Slater S.C."/>
            <person name="Durkin A.S."/>
            <person name="Eisen J.A."/>
            <person name="Ronning C.M."/>
            <person name="Barbazuk W.B."/>
            <person name="Blanchard M."/>
            <person name="Field C."/>
            <person name="Halling C."/>
            <person name="Hinkle G."/>
            <person name="Iartchuk O."/>
            <person name="Kim H.S."/>
            <person name="Mackenzie C."/>
            <person name="Madupu R."/>
            <person name="Miller N."/>
            <person name="Shvartsbeyn A."/>
            <person name="Sullivan S.A."/>
            <person name="Vaudin M."/>
            <person name="Wiegand R."/>
            <person name="Kaplan H.B."/>
        </authorList>
    </citation>
    <scope>NUCLEOTIDE SEQUENCE [LARGE SCALE GENOMIC DNA]</scope>
    <source>
        <strain evidence="3">DK1622</strain>
    </source>
</reference>